<gene>
    <name evidence="9" type="primary">recX</name>
    <name evidence="9" type="ORF">HMPREF0682_0131</name>
</gene>
<dbReference type="InterPro" id="IPR053926">
    <property type="entry name" value="RecX_HTH_1st"/>
</dbReference>
<dbReference type="AlphaFoldDB" id="U2Q9W6"/>
<feature type="non-terminal residue" evidence="9">
    <location>
        <position position="202"/>
    </location>
</feature>
<dbReference type="Proteomes" id="UP000017052">
    <property type="component" value="Unassembled WGS sequence"/>
</dbReference>
<organism evidence="9 10">
    <name type="scientific">Propionibacterium acidifaciens F0233</name>
    <dbReference type="NCBI Taxonomy" id="553198"/>
    <lineage>
        <taxon>Bacteria</taxon>
        <taxon>Bacillati</taxon>
        <taxon>Actinomycetota</taxon>
        <taxon>Actinomycetes</taxon>
        <taxon>Propionibacteriales</taxon>
        <taxon>Propionibacteriaceae</taxon>
        <taxon>Propionibacterium</taxon>
    </lineage>
</organism>
<evidence type="ECO:0000256" key="2">
    <source>
        <dbReference type="ARBA" id="ARBA00009695"/>
    </source>
</evidence>
<feature type="domain" description="RecX third three-helical" evidence="7">
    <location>
        <begin position="143"/>
        <end position="187"/>
    </location>
</feature>
<dbReference type="GO" id="GO:0005737">
    <property type="term" value="C:cytoplasm"/>
    <property type="evidence" value="ECO:0007669"/>
    <property type="project" value="UniProtKB-SubCell"/>
</dbReference>
<feature type="domain" description="RecX first three-helical" evidence="8">
    <location>
        <begin position="48"/>
        <end position="86"/>
    </location>
</feature>
<evidence type="ECO:0000259" key="6">
    <source>
        <dbReference type="Pfam" id="PF02631"/>
    </source>
</evidence>
<dbReference type="HAMAP" id="MF_01114">
    <property type="entry name" value="RecX"/>
    <property type="match status" value="1"/>
</dbReference>
<reference evidence="9" key="1">
    <citation type="submission" date="2013-08" db="EMBL/GenBank/DDBJ databases">
        <authorList>
            <person name="Durkin A.S."/>
            <person name="Haft D.R."/>
            <person name="McCorrison J."/>
            <person name="Torralba M."/>
            <person name="Gillis M."/>
            <person name="Haft D.H."/>
            <person name="Methe B."/>
            <person name="Sutton G."/>
            <person name="Nelson K.E."/>
        </authorList>
    </citation>
    <scope>NUCLEOTIDE SEQUENCE [LARGE SCALE GENOMIC DNA]</scope>
    <source>
        <strain evidence="9">F0233</strain>
    </source>
</reference>
<evidence type="ECO:0000256" key="5">
    <source>
        <dbReference type="SAM" id="MobiDB-lite"/>
    </source>
</evidence>
<evidence type="ECO:0000256" key="1">
    <source>
        <dbReference type="ARBA" id="ARBA00004496"/>
    </source>
</evidence>
<evidence type="ECO:0000313" key="9">
    <source>
        <dbReference type="EMBL" id="ERK59615.1"/>
    </source>
</evidence>
<dbReference type="PANTHER" id="PTHR33602">
    <property type="entry name" value="REGULATORY PROTEIN RECX FAMILY PROTEIN"/>
    <property type="match status" value="1"/>
</dbReference>
<keyword evidence="4" id="KW-0963">Cytoplasm</keyword>
<evidence type="ECO:0000256" key="4">
    <source>
        <dbReference type="ARBA" id="ARBA00022490"/>
    </source>
</evidence>
<dbReference type="InterPro" id="IPR036388">
    <property type="entry name" value="WH-like_DNA-bd_sf"/>
</dbReference>
<dbReference type="Pfam" id="PF21981">
    <property type="entry name" value="RecX_HTH3"/>
    <property type="match status" value="1"/>
</dbReference>
<evidence type="ECO:0000259" key="7">
    <source>
        <dbReference type="Pfam" id="PF21981"/>
    </source>
</evidence>
<accession>U2Q9W6</accession>
<proteinExistence type="inferred from homology"/>
<dbReference type="Gene3D" id="1.10.10.10">
    <property type="entry name" value="Winged helix-like DNA-binding domain superfamily/Winged helix DNA-binding domain"/>
    <property type="match status" value="2"/>
</dbReference>
<dbReference type="GO" id="GO:0006282">
    <property type="term" value="P:regulation of DNA repair"/>
    <property type="evidence" value="ECO:0007669"/>
    <property type="project" value="InterPro"/>
</dbReference>
<evidence type="ECO:0000256" key="3">
    <source>
        <dbReference type="ARBA" id="ARBA00018111"/>
    </source>
</evidence>
<dbReference type="InterPro" id="IPR003783">
    <property type="entry name" value="Regulatory_RecX"/>
</dbReference>
<dbReference type="OrthoDB" id="5244465at2"/>
<keyword evidence="10" id="KW-1185">Reference proteome</keyword>
<name>U2Q9W6_9ACTN</name>
<feature type="domain" description="RecX second three-helical" evidence="6">
    <location>
        <begin position="94"/>
        <end position="135"/>
    </location>
</feature>
<comment type="similarity">
    <text evidence="2">Belongs to the RecX family.</text>
</comment>
<evidence type="ECO:0000259" key="8">
    <source>
        <dbReference type="Pfam" id="PF21982"/>
    </source>
</evidence>
<feature type="compositionally biased region" description="Pro residues" evidence="5">
    <location>
        <begin position="20"/>
        <end position="37"/>
    </location>
</feature>
<dbReference type="RefSeq" id="WP_021796998.1">
    <property type="nucleotide sequence ID" value="NZ_ACVN02000111.1"/>
</dbReference>
<dbReference type="Pfam" id="PF02631">
    <property type="entry name" value="RecX_HTH2"/>
    <property type="match status" value="1"/>
</dbReference>
<feature type="region of interest" description="Disordered" evidence="5">
    <location>
        <begin position="1"/>
        <end position="45"/>
    </location>
</feature>
<dbReference type="Pfam" id="PF21982">
    <property type="entry name" value="RecX_HTH1"/>
    <property type="match status" value="1"/>
</dbReference>
<comment type="caution">
    <text evidence="9">The sequence shown here is derived from an EMBL/GenBank/DDBJ whole genome shotgun (WGS) entry which is preliminary data.</text>
</comment>
<sequence>MVGGGPGRSRGRPGEAGSPGPDPAAPGPGDAPAPGSPDPDADPAEVVRELALRRLEQRDYSRGELVDHLVRRRGCERGVVDAVLDRFEAVGLVDDARFAALWAESRRRSRGLSGGAIARELRARHVSEEIIAGVLASFDPDGEAATAQELARSRARTMRGLDRRVAYRRLAGFLARRGYGPSVAADAVARALDELPEDSEPS</sequence>
<comment type="subcellular location">
    <subcellularLocation>
        <location evidence="1">Cytoplasm</location>
    </subcellularLocation>
</comment>
<evidence type="ECO:0000313" key="10">
    <source>
        <dbReference type="Proteomes" id="UP000017052"/>
    </source>
</evidence>
<dbReference type="EMBL" id="ACVN02000111">
    <property type="protein sequence ID" value="ERK59615.1"/>
    <property type="molecule type" value="Genomic_DNA"/>
</dbReference>
<dbReference type="InterPro" id="IPR053924">
    <property type="entry name" value="RecX_HTH_2nd"/>
</dbReference>
<dbReference type="PANTHER" id="PTHR33602:SF1">
    <property type="entry name" value="REGULATORY PROTEIN RECX FAMILY PROTEIN"/>
    <property type="match status" value="1"/>
</dbReference>
<protein>
    <recommendedName>
        <fullName evidence="3">Regulatory protein RecX</fullName>
    </recommendedName>
</protein>
<dbReference type="InterPro" id="IPR053925">
    <property type="entry name" value="RecX_HTH_3rd"/>
</dbReference>